<proteinExistence type="predicted"/>
<dbReference type="InterPro" id="IPR036322">
    <property type="entry name" value="WD40_repeat_dom_sf"/>
</dbReference>
<dbReference type="InterPro" id="IPR001680">
    <property type="entry name" value="WD40_rpt"/>
</dbReference>
<feature type="coiled-coil region" evidence="4">
    <location>
        <begin position="78"/>
        <end position="112"/>
    </location>
</feature>
<dbReference type="EMBL" id="OX459120">
    <property type="protein sequence ID" value="CAI9100255.1"/>
    <property type="molecule type" value="Genomic_DNA"/>
</dbReference>
<dbReference type="PROSITE" id="PS50082">
    <property type="entry name" value="WD_REPEATS_2"/>
    <property type="match status" value="2"/>
</dbReference>
<evidence type="ECO:0000256" key="5">
    <source>
        <dbReference type="SAM" id="MobiDB-lite"/>
    </source>
</evidence>
<dbReference type="SUPFAM" id="SSF50978">
    <property type="entry name" value="WD40 repeat-like"/>
    <property type="match status" value="1"/>
</dbReference>
<dbReference type="Proteomes" id="UP001161247">
    <property type="component" value="Chromosome 3"/>
</dbReference>
<dbReference type="Pfam" id="PF08513">
    <property type="entry name" value="LisH"/>
    <property type="match status" value="1"/>
</dbReference>
<dbReference type="Pfam" id="PF00400">
    <property type="entry name" value="WD40"/>
    <property type="match status" value="4"/>
</dbReference>
<protein>
    <submittedName>
        <fullName evidence="6">OLC1v1037212C6</fullName>
    </submittedName>
</protein>
<name>A0AAV1CX81_OLDCO</name>
<evidence type="ECO:0000313" key="6">
    <source>
        <dbReference type="EMBL" id="CAI9100255.1"/>
    </source>
</evidence>
<dbReference type="InterPro" id="IPR015943">
    <property type="entry name" value="WD40/YVTN_repeat-like_dom_sf"/>
</dbReference>
<dbReference type="PANTHER" id="PTHR44376:SF17">
    <property type="entry name" value="TRANSCRIPTIONAL COREPRESSOR LEUNIG-LIKE ISOFORM X1"/>
    <property type="match status" value="1"/>
</dbReference>
<keyword evidence="7" id="KW-1185">Reference proteome</keyword>
<evidence type="ECO:0000256" key="4">
    <source>
        <dbReference type="SAM" id="Coils"/>
    </source>
</evidence>
<dbReference type="InterPro" id="IPR019775">
    <property type="entry name" value="WD40_repeat_CS"/>
</dbReference>
<dbReference type="Gene3D" id="2.130.10.10">
    <property type="entry name" value="YVTN repeat-like/Quinoprotein amine dehydrogenase"/>
    <property type="match status" value="2"/>
</dbReference>
<organism evidence="6 7">
    <name type="scientific">Oldenlandia corymbosa var. corymbosa</name>
    <dbReference type="NCBI Taxonomy" id="529605"/>
    <lineage>
        <taxon>Eukaryota</taxon>
        <taxon>Viridiplantae</taxon>
        <taxon>Streptophyta</taxon>
        <taxon>Embryophyta</taxon>
        <taxon>Tracheophyta</taxon>
        <taxon>Spermatophyta</taxon>
        <taxon>Magnoliopsida</taxon>
        <taxon>eudicotyledons</taxon>
        <taxon>Gunneridae</taxon>
        <taxon>Pentapetalae</taxon>
        <taxon>asterids</taxon>
        <taxon>lamiids</taxon>
        <taxon>Gentianales</taxon>
        <taxon>Rubiaceae</taxon>
        <taxon>Rubioideae</taxon>
        <taxon>Spermacoceae</taxon>
        <taxon>Hedyotis-Oldenlandia complex</taxon>
        <taxon>Oldenlandia</taxon>
    </lineage>
</organism>
<dbReference type="AlphaFoldDB" id="A0AAV1CX81"/>
<feature type="region of interest" description="Disordered" evidence="5">
    <location>
        <begin position="322"/>
        <end position="384"/>
    </location>
</feature>
<sequence length="731" mass="81052">MLHFQISSFLIFHCDGDRLDLYIQDYLVKKKYKNSAKAFQSEAQLPTNSTAIDAPGSFLFEWWSVFWDVFIARYKGAEADHEASMVRANEQLQQQRQQLRSEQHLLQQLQFQLHRQQGQHLLQQNHGDKGQLRHGMVRNNFPRQISAAYSLNKEDSNLQIQRDILPDMDLSITRKTPSFDTRASGSNLAGSTSPLKGWPLVSLGSNQGLDQLQPGFSHQRKYQSEPYEHSQLQLRQQIRSLLSGHSSEAENAPVDRRWNSVNNNLSSFVSGQVGLPISSGGDTFLPHLQKSNCSQLQSMQAIPLGPLSENSNYRSLLLDRMDDARSSPGDVSISNSSRDHDQASKTQPLKKRKLPIPFGAKISGTSKPVTPTQISTPSTPSTHMTNDMISMSALPSEDNSSKADLDIAVNKDSVEDDVDSFLSCDKLKAERIVTGELDAIQDITFSEIATINANRVQCCDLSMDGKAIATGGDDNKAVLWCTESGKEKFILEHSGAVTDICFGPRLPRIATSSLDRTVKIWNVADPGCPLRTFVGHSSAVLSLDFHPKKDDIVCSSDGANSIRYWSIKNGDCTGILTGRATQVRFEPTSGRHLAACVENGVSIIDVETMQTYKYPLEGHATDVFSVCWNSSGDYIACISEDSIKVWKVGSWGLESCIRELSIRYKRFHCCIFHPCRSSLLVLGSNESLELWDMAENKMASAFRQPTVNLAASKPTGLVASVSDGNVIKLWK</sequence>
<dbReference type="PROSITE" id="PS50294">
    <property type="entry name" value="WD_REPEATS_REGION"/>
    <property type="match status" value="1"/>
</dbReference>
<evidence type="ECO:0000313" key="7">
    <source>
        <dbReference type="Proteomes" id="UP001161247"/>
    </source>
</evidence>
<dbReference type="SMART" id="SM00320">
    <property type="entry name" value="WD40"/>
    <property type="match status" value="7"/>
</dbReference>
<feature type="repeat" description="WD" evidence="3">
    <location>
        <begin position="533"/>
        <end position="575"/>
    </location>
</feature>
<dbReference type="InterPro" id="IPR044716">
    <property type="entry name" value="LEUNIG-like"/>
</dbReference>
<accession>A0AAV1CX81</accession>
<keyword evidence="2" id="KW-0677">Repeat</keyword>
<evidence type="ECO:0000256" key="2">
    <source>
        <dbReference type="ARBA" id="ARBA00022737"/>
    </source>
</evidence>
<evidence type="ECO:0000256" key="3">
    <source>
        <dbReference type="PROSITE-ProRule" id="PRU00221"/>
    </source>
</evidence>
<dbReference type="InterPro" id="IPR006594">
    <property type="entry name" value="LisH"/>
</dbReference>
<dbReference type="PANTHER" id="PTHR44376">
    <property type="entry name" value="TRANSCRIPTIONAL REGULATOR OF FILAMENTOUS GROWTH FLO8"/>
    <property type="match status" value="1"/>
</dbReference>
<reference evidence="6" key="1">
    <citation type="submission" date="2023-03" db="EMBL/GenBank/DDBJ databases">
        <authorList>
            <person name="Julca I."/>
        </authorList>
    </citation>
    <scope>NUCLEOTIDE SEQUENCE</scope>
</reference>
<feature type="compositionally biased region" description="Low complexity" evidence="5">
    <location>
        <begin position="370"/>
        <end position="382"/>
    </location>
</feature>
<keyword evidence="1 3" id="KW-0853">WD repeat</keyword>
<gene>
    <name evidence="6" type="ORF">OLC1_LOCUS10129</name>
</gene>
<feature type="repeat" description="WD" evidence="3">
    <location>
        <begin position="490"/>
        <end position="523"/>
    </location>
</feature>
<evidence type="ECO:0000256" key="1">
    <source>
        <dbReference type="ARBA" id="ARBA00022574"/>
    </source>
</evidence>
<dbReference type="SMART" id="SM00667">
    <property type="entry name" value="LisH"/>
    <property type="match status" value="1"/>
</dbReference>
<dbReference type="PROSITE" id="PS50896">
    <property type="entry name" value="LISH"/>
    <property type="match status" value="1"/>
</dbReference>
<dbReference type="GO" id="GO:0003714">
    <property type="term" value="F:transcription corepressor activity"/>
    <property type="evidence" value="ECO:0007669"/>
    <property type="project" value="InterPro"/>
</dbReference>
<keyword evidence="4" id="KW-0175">Coiled coil</keyword>
<dbReference type="CDD" id="cd00200">
    <property type="entry name" value="WD40"/>
    <property type="match status" value="1"/>
</dbReference>
<dbReference type="PROSITE" id="PS00678">
    <property type="entry name" value="WD_REPEATS_1"/>
    <property type="match status" value="1"/>
</dbReference>